<proteinExistence type="predicted"/>
<dbReference type="Ensembl" id="ENSMCST00000023302.1">
    <property type="protein sequence ID" value="ENSMCSP00000022725.1"/>
    <property type="gene ID" value="ENSMCSG00000015817.1"/>
</dbReference>
<keyword evidence="16" id="KW-0325">Glycoprotein</keyword>
<dbReference type="Proteomes" id="UP000694560">
    <property type="component" value="Unplaced"/>
</dbReference>
<evidence type="ECO:0000256" key="3">
    <source>
        <dbReference type="ARBA" id="ARBA00004245"/>
    </source>
</evidence>
<evidence type="ECO:0000313" key="29">
    <source>
        <dbReference type="Ensembl" id="ENSMCSP00000022725.1"/>
    </source>
</evidence>
<keyword evidence="6" id="KW-1003">Cell membrane</keyword>
<evidence type="ECO:0000256" key="11">
    <source>
        <dbReference type="ARBA" id="ARBA00022729"/>
    </source>
</evidence>
<keyword evidence="11 27" id="KW-0732">Signal</keyword>
<dbReference type="GO" id="GO:0005509">
    <property type="term" value="F:calcium ion binding"/>
    <property type="evidence" value="ECO:0007669"/>
    <property type="project" value="InterPro"/>
</dbReference>
<evidence type="ECO:0000256" key="2">
    <source>
        <dbReference type="ARBA" id="ARBA00004239"/>
    </source>
</evidence>
<reference evidence="29" key="2">
    <citation type="submission" date="2025-09" db="UniProtKB">
        <authorList>
            <consortium name="Ensembl"/>
        </authorList>
    </citation>
    <scope>IDENTIFICATION</scope>
</reference>
<dbReference type="InterPro" id="IPR027468">
    <property type="entry name" value="Alpha-dystroglycan_domain_2"/>
</dbReference>
<protein>
    <recommendedName>
        <fullName evidence="22">Dystroglycan 1</fullName>
    </recommendedName>
    <alternativeName>
        <fullName evidence="24">Dystroglycan</fullName>
    </alternativeName>
    <alternativeName>
        <fullName evidence="23">Dystrophin-associated glycoprotein 1</fullName>
    </alternativeName>
</protein>
<evidence type="ECO:0000313" key="30">
    <source>
        <dbReference type="Proteomes" id="UP000694560"/>
    </source>
</evidence>
<comment type="function">
    <text evidence="20">The dystroglycan complex is involved in a number of processes including laminin and basement membrane assembly, sarcolemmal stability, cell survival, peripheral nerve myelination, nodal structure, cell migration, and epithelial polarization.</text>
</comment>
<evidence type="ECO:0000256" key="21">
    <source>
        <dbReference type="ARBA" id="ARBA00024991"/>
    </source>
</evidence>
<dbReference type="GO" id="GO:0016011">
    <property type="term" value="C:dystroglycan complex"/>
    <property type="evidence" value="ECO:0007669"/>
    <property type="project" value="TreeGrafter"/>
</dbReference>
<dbReference type="GO" id="GO:0005654">
    <property type="term" value="C:nucleoplasm"/>
    <property type="evidence" value="ECO:0007669"/>
    <property type="project" value="UniProtKB-SubCell"/>
</dbReference>
<dbReference type="Pfam" id="PF05454">
    <property type="entry name" value="DAG1"/>
    <property type="match status" value="1"/>
</dbReference>
<dbReference type="InterPro" id="IPR008465">
    <property type="entry name" value="DAG1_C"/>
</dbReference>
<feature type="domain" description="Peptidase S72" evidence="28">
    <location>
        <begin position="518"/>
        <end position="634"/>
    </location>
</feature>
<dbReference type="Gene3D" id="3.30.70.1040">
    <property type="entry name" value="Dystroglycan, domain 2"/>
    <property type="match status" value="1"/>
</dbReference>
<evidence type="ECO:0000256" key="17">
    <source>
        <dbReference type="ARBA" id="ARBA00023212"/>
    </source>
</evidence>
<keyword evidence="19" id="KW-0628">Postsynaptic cell membrane</keyword>
<dbReference type="GO" id="GO:0005576">
    <property type="term" value="C:extracellular region"/>
    <property type="evidence" value="ECO:0007669"/>
    <property type="project" value="UniProtKB-SubCell"/>
</dbReference>
<evidence type="ECO:0000256" key="19">
    <source>
        <dbReference type="ARBA" id="ARBA00023257"/>
    </source>
</evidence>
<evidence type="ECO:0000256" key="8">
    <source>
        <dbReference type="ARBA" id="ARBA00022525"/>
    </source>
</evidence>
<keyword evidence="14 26" id="KW-0472">Membrane</keyword>
<dbReference type="InterPro" id="IPR013783">
    <property type="entry name" value="Ig-like_fold"/>
</dbReference>
<accession>A0A8C5UJ17</accession>
<evidence type="ECO:0000256" key="7">
    <source>
        <dbReference type="ARBA" id="ARBA00022490"/>
    </source>
</evidence>
<comment type="function">
    <text evidence="21">Transmembrane protein that plays important roles in connecting the extracellular matrix to the cytoskeleton. Acts as a cell adhesion receptor in both muscle and non-muscle tissues. Receptor for both DMD and UTRN and, through these interactions, scaffolds axin to the cytoskeleton. Also functions in cell adhesion-mediated signaling and implicated in cell polarity.</text>
</comment>
<evidence type="ECO:0000259" key="28">
    <source>
        <dbReference type="PROSITE" id="PS51699"/>
    </source>
</evidence>
<dbReference type="PANTHER" id="PTHR21559:SF24">
    <property type="entry name" value="DYSTROGLYCAN 1"/>
    <property type="match status" value="1"/>
</dbReference>
<evidence type="ECO:0000256" key="9">
    <source>
        <dbReference type="ARBA" id="ARBA00022553"/>
    </source>
</evidence>
<evidence type="ECO:0000256" key="13">
    <source>
        <dbReference type="ARBA" id="ARBA00023018"/>
    </source>
</evidence>
<comment type="subcellular location">
    <subcellularLocation>
        <location evidence="1">Cell membrane</location>
        <location evidence="1">Sarcolemma</location>
    </subcellularLocation>
    <subcellularLocation>
        <location evidence="4">Cell membrane</location>
        <topology evidence="4">Single-pass type I membrane protein</topology>
    </subcellularLocation>
    <subcellularLocation>
        <location evidence="3">Cytoplasm</location>
        <location evidence="3">Cytoskeleton</location>
    </subcellularLocation>
    <subcellularLocation>
        <location evidence="5">Nucleus</location>
        <location evidence="5">Nucleoplasm</location>
    </subcellularLocation>
    <subcellularLocation>
        <location evidence="25">Postsynaptic cell membrane</location>
    </subcellularLocation>
    <subcellularLocation>
        <location evidence="2">Secreted</location>
        <location evidence="2">Extracellular space</location>
    </subcellularLocation>
</comment>
<evidence type="ECO:0000256" key="15">
    <source>
        <dbReference type="ARBA" id="ARBA00023157"/>
    </source>
</evidence>
<evidence type="ECO:0000256" key="24">
    <source>
        <dbReference type="ARBA" id="ARBA00031034"/>
    </source>
</evidence>
<dbReference type="GO" id="GO:0002009">
    <property type="term" value="P:morphogenesis of an epithelium"/>
    <property type="evidence" value="ECO:0007669"/>
    <property type="project" value="TreeGrafter"/>
</dbReference>
<evidence type="ECO:0000256" key="12">
    <source>
        <dbReference type="ARBA" id="ARBA00022989"/>
    </source>
</evidence>
<dbReference type="InterPro" id="IPR030398">
    <property type="entry name" value="SEA_DG_dom"/>
</dbReference>
<dbReference type="InterPro" id="IPR015919">
    <property type="entry name" value="Cadherin-like_sf"/>
</dbReference>
<dbReference type="GO" id="GO:0043236">
    <property type="term" value="F:laminin binding"/>
    <property type="evidence" value="ECO:0007669"/>
    <property type="project" value="TreeGrafter"/>
</dbReference>
<dbReference type="InterPro" id="IPR006644">
    <property type="entry name" value="Cadg"/>
</dbReference>
<evidence type="ECO:0000256" key="4">
    <source>
        <dbReference type="ARBA" id="ARBA00004251"/>
    </source>
</evidence>
<evidence type="ECO:0000256" key="14">
    <source>
        <dbReference type="ARBA" id="ARBA00023136"/>
    </source>
</evidence>
<dbReference type="GO" id="GO:0016203">
    <property type="term" value="P:muscle attachment"/>
    <property type="evidence" value="ECO:0007669"/>
    <property type="project" value="TreeGrafter"/>
</dbReference>
<reference evidence="29" key="1">
    <citation type="submission" date="2025-08" db="UniProtKB">
        <authorList>
            <consortium name="Ensembl"/>
        </authorList>
    </citation>
    <scope>IDENTIFICATION</scope>
</reference>
<dbReference type="GO" id="GO:0007411">
    <property type="term" value="P:axon guidance"/>
    <property type="evidence" value="ECO:0007669"/>
    <property type="project" value="TreeGrafter"/>
</dbReference>
<evidence type="ECO:0000256" key="16">
    <source>
        <dbReference type="ARBA" id="ARBA00023180"/>
    </source>
</evidence>
<keyword evidence="18" id="KW-0539">Nucleus</keyword>
<feature type="transmembrane region" description="Helical" evidence="26">
    <location>
        <begin position="668"/>
        <end position="689"/>
    </location>
</feature>
<keyword evidence="12 26" id="KW-1133">Transmembrane helix</keyword>
<dbReference type="PROSITE" id="PS51699">
    <property type="entry name" value="SEA_DG"/>
    <property type="match status" value="1"/>
</dbReference>
<keyword evidence="30" id="KW-1185">Reference proteome</keyword>
<evidence type="ECO:0000256" key="25">
    <source>
        <dbReference type="ARBA" id="ARBA00034100"/>
    </source>
</evidence>
<keyword evidence="8" id="KW-0964">Secreted</keyword>
<dbReference type="GO" id="GO:0005856">
    <property type="term" value="C:cytoskeleton"/>
    <property type="evidence" value="ECO:0007669"/>
    <property type="project" value="UniProtKB-SubCell"/>
</dbReference>
<dbReference type="PANTHER" id="PTHR21559">
    <property type="entry name" value="DYSTROGLYCAN-RELATED"/>
    <property type="match status" value="1"/>
</dbReference>
<evidence type="ECO:0000256" key="27">
    <source>
        <dbReference type="SAM" id="SignalP"/>
    </source>
</evidence>
<keyword evidence="15" id="KW-1015">Disulfide bond</keyword>
<keyword evidence="13" id="KW-0770">Synapse</keyword>
<feature type="signal peptide" evidence="27">
    <location>
        <begin position="1"/>
        <end position="49"/>
    </location>
</feature>
<evidence type="ECO:0000256" key="26">
    <source>
        <dbReference type="SAM" id="Phobius"/>
    </source>
</evidence>
<dbReference type="GO" id="GO:0042383">
    <property type="term" value="C:sarcolemma"/>
    <property type="evidence" value="ECO:0007669"/>
    <property type="project" value="UniProtKB-SubCell"/>
</dbReference>
<keyword evidence="10 26" id="KW-0812">Transmembrane</keyword>
<dbReference type="Pfam" id="PF05345">
    <property type="entry name" value="He_PIG"/>
    <property type="match status" value="1"/>
</dbReference>
<dbReference type="GO" id="GO:0021675">
    <property type="term" value="P:nerve development"/>
    <property type="evidence" value="ECO:0007669"/>
    <property type="project" value="TreeGrafter"/>
</dbReference>
<dbReference type="SUPFAM" id="SSF49313">
    <property type="entry name" value="Cadherin-like"/>
    <property type="match status" value="2"/>
</dbReference>
<dbReference type="SMART" id="SM00736">
    <property type="entry name" value="CADG"/>
    <property type="match status" value="2"/>
</dbReference>
<sequence length="793" mass="87699">MDDACRAPQHTQHSSPASGSPLLPGLRVLPLHPLLFALLSVCVSSPAEAVKGLNNRWEETKSLQGIIPDATVLMGKIFYYPMPVFAFQGTITQYKVALASGADLPKWLEFNPNTSTLQGLPMAGEGGMYLLNITASGGAYGQGTPRAAANFTIHVQDSRIFKKQGGKSMTLNHCNSFNIRCGKEAPITSAEIILSTGAETLEVQERLSMVCRLAEYLHLPSSLLTLLQHTEPAARGSHILAEDTGHIDLPARHYVRLSWPVKCGAFAMLHELIQVLQHNVNSQHLSQLLGYDIAGWRILRRGNYERNSPRRHRRQLMITPTPALKPTRIIQRPAAGEASRPIPFLSQAERTLCPDPSLRLLEPGSKLHLTVTEIFPFRFVPTLYHPPAYLVPTPIFTGPLQIRQKCRQTNTSPKVAHAIKFLTATIGCLFFFPIPATTFYDEEDGNSTQLSLQILPADGSPWGSESWLQFNMSQQTMNGYPLETDFQYSPQEFVLSATDSGGLTAWETFTIELLKPPQVPCHLYTVRTKNSYSSFLRERKRVGLFLEKLSLFLNSSSPQDIAVMALQPGSTVISWYNSSLCQSANRSSSWCRNHEIQQALEKLRAPAGAVSPHFVQAMLPEYKIDVAFSISYSEDCPASTKPFPGLSSSTGPILQAENDSPMRRSSHVLLSSLCATAAVVLAIVVCWLCKCPRTIPGSQPVMFQTNSQLSHAHVELDALRPRKAPVHECRASPSPAVWNPSSAPLSSHEQCPRPLPIPHIPPPFQPPEYQLPPHYPEALTIHHNQGNIQRLKF</sequence>
<evidence type="ECO:0000256" key="5">
    <source>
        <dbReference type="ARBA" id="ARBA00004642"/>
    </source>
</evidence>
<keyword evidence="17" id="KW-0206">Cytoskeleton</keyword>
<evidence type="ECO:0000256" key="6">
    <source>
        <dbReference type="ARBA" id="ARBA00022475"/>
    </source>
</evidence>
<name>A0A8C5UJ17_9PASS</name>
<evidence type="ECO:0000256" key="20">
    <source>
        <dbReference type="ARBA" id="ARBA00023567"/>
    </source>
</evidence>
<evidence type="ECO:0000256" key="18">
    <source>
        <dbReference type="ARBA" id="ARBA00023242"/>
    </source>
</evidence>
<keyword evidence="7" id="KW-0963">Cytoplasm</keyword>
<evidence type="ECO:0000256" key="23">
    <source>
        <dbReference type="ARBA" id="ARBA00030092"/>
    </source>
</evidence>
<evidence type="ECO:0000256" key="10">
    <source>
        <dbReference type="ARBA" id="ARBA00022692"/>
    </source>
</evidence>
<keyword evidence="9" id="KW-0597">Phosphoprotein</keyword>
<organism evidence="29 30">
    <name type="scientific">Malurus cyaneus samueli</name>
    <dbReference type="NCBI Taxonomy" id="2593467"/>
    <lineage>
        <taxon>Eukaryota</taxon>
        <taxon>Metazoa</taxon>
        <taxon>Chordata</taxon>
        <taxon>Craniata</taxon>
        <taxon>Vertebrata</taxon>
        <taxon>Euteleostomi</taxon>
        <taxon>Archelosauria</taxon>
        <taxon>Archosauria</taxon>
        <taxon>Dinosauria</taxon>
        <taxon>Saurischia</taxon>
        <taxon>Theropoda</taxon>
        <taxon>Coelurosauria</taxon>
        <taxon>Aves</taxon>
        <taxon>Neognathae</taxon>
        <taxon>Neoaves</taxon>
        <taxon>Telluraves</taxon>
        <taxon>Australaves</taxon>
        <taxon>Passeriformes</taxon>
        <taxon>Meliphagoidea</taxon>
        <taxon>Maluridae</taxon>
        <taxon>Malurus</taxon>
    </lineage>
</organism>
<dbReference type="SUPFAM" id="SSF111006">
    <property type="entry name" value="Dystroglycan, domain 2"/>
    <property type="match status" value="1"/>
</dbReference>
<dbReference type="GO" id="GO:0045211">
    <property type="term" value="C:postsynaptic membrane"/>
    <property type="evidence" value="ECO:0007669"/>
    <property type="project" value="UniProtKB-SubCell"/>
</dbReference>
<dbReference type="Gene3D" id="2.60.40.10">
    <property type="entry name" value="Immunoglobulins"/>
    <property type="match status" value="2"/>
</dbReference>
<evidence type="ECO:0000256" key="1">
    <source>
        <dbReference type="ARBA" id="ARBA00004135"/>
    </source>
</evidence>
<dbReference type="AlphaFoldDB" id="A0A8C5UJ17"/>
<evidence type="ECO:0000256" key="22">
    <source>
        <dbReference type="ARBA" id="ARBA00026224"/>
    </source>
</evidence>
<feature type="chain" id="PRO_5034514497" description="Dystroglycan 1" evidence="27">
    <location>
        <begin position="50"/>
        <end position="793"/>
    </location>
</feature>